<dbReference type="EMBL" id="CP047652">
    <property type="protein sequence ID" value="QHI96059.1"/>
    <property type="molecule type" value="Genomic_DNA"/>
</dbReference>
<name>A0A6P1NEU5_9PROT</name>
<dbReference type="Proteomes" id="UP000463975">
    <property type="component" value="Chromosome"/>
</dbReference>
<reference evidence="1 2" key="1">
    <citation type="submission" date="2020-01" db="EMBL/GenBank/DDBJ databases">
        <title>Genome sequencing of strain KACC 21507.</title>
        <authorList>
            <person name="Heo J."/>
            <person name="Kim S.-J."/>
            <person name="Kim J.-S."/>
            <person name="Hong S.-B."/>
            <person name="Kwon S.-W."/>
        </authorList>
    </citation>
    <scope>NUCLEOTIDE SEQUENCE [LARGE SCALE GENOMIC DNA]</scope>
    <source>
        <strain evidence="1 2">KACC 21507</strain>
    </source>
</reference>
<dbReference type="InterPro" id="IPR019289">
    <property type="entry name" value="Phage_tail_E/E"/>
</dbReference>
<dbReference type="AlphaFoldDB" id="A0A6P1NEU5"/>
<dbReference type="Pfam" id="PF10109">
    <property type="entry name" value="Phage_TAC_7"/>
    <property type="match status" value="1"/>
</dbReference>
<evidence type="ECO:0000313" key="2">
    <source>
        <dbReference type="Proteomes" id="UP000463975"/>
    </source>
</evidence>
<sequence length="110" mass="11865">MSETDLPKGAELQEDGSVQYTLSRPISMAVKGGTTRELSELTFSELVAGDLIDSSTSGSGAKISLDMLKRSTGLNDLVGEKLLRSLPARDYMRCQKIIAYFLEDGETTGT</sequence>
<evidence type="ECO:0008006" key="3">
    <source>
        <dbReference type="Google" id="ProtNLM"/>
    </source>
</evidence>
<evidence type="ECO:0000313" key="1">
    <source>
        <dbReference type="EMBL" id="QHI96059.1"/>
    </source>
</evidence>
<proteinExistence type="predicted"/>
<dbReference type="KEGG" id="bomb:GT348_07250"/>
<organism evidence="1 2">
    <name type="scientific">Aristophania vespae</name>
    <dbReference type="NCBI Taxonomy" id="2697033"/>
    <lineage>
        <taxon>Bacteria</taxon>
        <taxon>Pseudomonadati</taxon>
        <taxon>Pseudomonadota</taxon>
        <taxon>Alphaproteobacteria</taxon>
        <taxon>Acetobacterales</taxon>
        <taxon>Acetobacteraceae</taxon>
        <taxon>Aristophania</taxon>
    </lineage>
</organism>
<gene>
    <name evidence="1" type="ORF">GT348_07250</name>
</gene>
<keyword evidence="2" id="KW-1185">Reference proteome</keyword>
<protein>
    <recommendedName>
        <fullName evidence="3">Phage tail assembly protein</fullName>
    </recommendedName>
</protein>
<accession>A0A6P1NEU5</accession>
<dbReference type="RefSeq" id="WP_160619132.1">
    <property type="nucleotide sequence ID" value="NZ_CP047652.1"/>
</dbReference>